<accession>A0ABD6C090</accession>
<evidence type="ECO:0000313" key="2">
    <source>
        <dbReference type="EMBL" id="MFD1570383.1"/>
    </source>
</evidence>
<keyword evidence="1" id="KW-1133">Transmembrane helix</keyword>
<dbReference type="AlphaFoldDB" id="A0ABD6C090"/>
<gene>
    <name evidence="2" type="ORF">ACFR9T_07230</name>
</gene>
<sequence>MLGQSVLRKGTVTYAVYFYVLITVGSLLSIAYSLQGGHYLSSLHAIGLLLVILAIGFSVLRGDYLQTDVRSRVSEDGSEEDGDHDAAGDLPFSAGFWEALYTRYIDRSEFRRVEMGMYAVGVLSLGIVQAAVKFGV</sequence>
<feature type="transmembrane region" description="Helical" evidence="1">
    <location>
        <begin position="39"/>
        <end position="60"/>
    </location>
</feature>
<proteinExistence type="predicted"/>
<dbReference type="Proteomes" id="UP001597185">
    <property type="component" value="Unassembled WGS sequence"/>
</dbReference>
<evidence type="ECO:0000256" key="1">
    <source>
        <dbReference type="SAM" id="Phobius"/>
    </source>
</evidence>
<dbReference type="EMBL" id="JBHUDB010000002">
    <property type="protein sequence ID" value="MFD1570383.1"/>
    <property type="molecule type" value="Genomic_DNA"/>
</dbReference>
<keyword evidence="1" id="KW-0472">Membrane</keyword>
<feature type="transmembrane region" description="Helical" evidence="1">
    <location>
        <begin position="115"/>
        <end position="132"/>
    </location>
</feature>
<reference evidence="2 3" key="1">
    <citation type="journal article" date="2019" name="Int. J. Syst. Evol. Microbiol.">
        <title>The Global Catalogue of Microorganisms (GCM) 10K type strain sequencing project: providing services to taxonomists for standard genome sequencing and annotation.</title>
        <authorList>
            <consortium name="The Broad Institute Genomics Platform"/>
            <consortium name="The Broad Institute Genome Sequencing Center for Infectious Disease"/>
            <person name="Wu L."/>
            <person name="Ma J."/>
        </authorList>
    </citation>
    <scope>NUCLEOTIDE SEQUENCE [LARGE SCALE GENOMIC DNA]</scope>
    <source>
        <strain evidence="2 3">CGMCC 1.12689</strain>
    </source>
</reference>
<dbReference type="RefSeq" id="WP_256418136.1">
    <property type="nucleotide sequence ID" value="NZ_JANHDL010000004.1"/>
</dbReference>
<evidence type="ECO:0000313" key="3">
    <source>
        <dbReference type="Proteomes" id="UP001597185"/>
    </source>
</evidence>
<feature type="transmembrane region" description="Helical" evidence="1">
    <location>
        <begin position="12"/>
        <end position="33"/>
    </location>
</feature>
<comment type="caution">
    <text evidence="2">The sequence shown here is derived from an EMBL/GenBank/DDBJ whole genome shotgun (WGS) entry which is preliminary data.</text>
</comment>
<protein>
    <submittedName>
        <fullName evidence="2">Uncharacterized protein</fullName>
    </submittedName>
</protein>
<organism evidence="2 3">
    <name type="scientific">Halorubrum laminariae</name>
    <dbReference type="NCBI Taxonomy" id="1433523"/>
    <lineage>
        <taxon>Archaea</taxon>
        <taxon>Methanobacteriati</taxon>
        <taxon>Methanobacteriota</taxon>
        <taxon>Stenosarchaea group</taxon>
        <taxon>Halobacteria</taxon>
        <taxon>Halobacteriales</taxon>
        <taxon>Haloferacaceae</taxon>
        <taxon>Halorubrum</taxon>
    </lineage>
</organism>
<name>A0ABD6C090_9EURY</name>
<keyword evidence="1" id="KW-0812">Transmembrane</keyword>
<keyword evidence="3" id="KW-1185">Reference proteome</keyword>